<accession>A0A0A9Y235</accession>
<name>A0A0A9Y235_LYGHE</name>
<reference evidence="2" key="2">
    <citation type="submission" date="2014-07" db="EMBL/GenBank/DDBJ databases">
        <authorList>
            <person name="Hull J."/>
        </authorList>
    </citation>
    <scope>NUCLEOTIDE SEQUENCE</scope>
</reference>
<evidence type="ECO:0000256" key="1">
    <source>
        <dbReference type="SAM" id="MobiDB-lite"/>
    </source>
</evidence>
<sequence length="105" mass="11874">GGTVSADNCPHTDTGLDSLTNSSHETLVERNDHQHQNTEQFETEIRVHQTHSSPEGAASRHHKLKPTNLKRLSPEDITAFIENMCCVPLHNIVATKQWKHSLKFR</sequence>
<proteinExistence type="predicted"/>
<dbReference type="EMBL" id="GBHO01017360">
    <property type="protein sequence ID" value="JAG26244.1"/>
    <property type="molecule type" value="Transcribed_RNA"/>
</dbReference>
<dbReference type="AlphaFoldDB" id="A0A0A9Y235"/>
<evidence type="ECO:0000313" key="2">
    <source>
        <dbReference type="EMBL" id="JAG26244.1"/>
    </source>
</evidence>
<gene>
    <name evidence="2" type="primary">BTN1_1</name>
    <name evidence="2" type="ORF">CM83_6779</name>
</gene>
<reference evidence="2" key="1">
    <citation type="journal article" date="2014" name="PLoS ONE">
        <title>Transcriptome-Based Identification of ABC Transporters in the Western Tarnished Plant Bug Lygus hesperus.</title>
        <authorList>
            <person name="Hull J.J."/>
            <person name="Chaney K."/>
            <person name="Geib S.M."/>
            <person name="Fabrick J.A."/>
            <person name="Brent C.S."/>
            <person name="Walsh D."/>
            <person name="Lavine L.C."/>
        </authorList>
    </citation>
    <scope>NUCLEOTIDE SEQUENCE</scope>
</reference>
<protein>
    <submittedName>
        <fullName evidence="2">Protein BTN1</fullName>
    </submittedName>
</protein>
<feature type="compositionally biased region" description="Polar residues" evidence="1">
    <location>
        <begin position="15"/>
        <end position="25"/>
    </location>
</feature>
<organism evidence="2">
    <name type="scientific">Lygus hesperus</name>
    <name type="common">Western plant bug</name>
    <dbReference type="NCBI Taxonomy" id="30085"/>
    <lineage>
        <taxon>Eukaryota</taxon>
        <taxon>Metazoa</taxon>
        <taxon>Ecdysozoa</taxon>
        <taxon>Arthropoda</taxon>
        <taxon>Hexapoda</taxon>
        <taxon>Insecta</taxon>
        <taxon>Pterygota</taxon>
        <taxon>Neoptera</taxon>
        <taxon>Paraneoptera</taxon>
        <taxon>Hemiptera</taxon>
        <taxon>Heteroptera</taxon>
        <taxon>Panheteroptera</taxon>
        <taxon>Cimicomorpha</taxon>
        <taxon>Miridae</taxon>
        <taxon>Mirini</taxon>
        <taxon>Lygus</taxon>
    </lineage>
</organism>
<feature type="non-terminal residue" evidence="2">
    <location>
        <position position="1"/>
    </location>
</feature>
<feature type="region of interest" description="Disordered" evidence="1">
    <location>
        <begin position="1"/>
        <end position="69"/>
    </location>
</feature>
<feature type="non-terminal residue" evidence="2">
    <location>
        <position position="105"/>
    </location>
</feature>
<feature type="compositionally biased region" description="Basic and acidic residues" evidence="1">
    <location>
        <begin position="26"/>
        <end position="36"/>
    </location>
</feature>